<keyword evidence="5 10" id="KW-0805">Transcription regulation</keyword>
<dbReference type="InterPro" id="IPR003311">
    <property type="entry name" value="AUX_IAA"/>
</dbReference>
<dbReference type="PANTHER" id="PTHR31734:SF94">
    <property type="entry name" value="AUXIN-RESPONSIVE PROTEIN IAA30"/>
    <property type="match status" value="1"/>
</dbReference>
<reference evidence="13" key="1">
    <citation type="submission" date="2022-11" db="EMBL/GenBank/DDBJ databases">
        <authorList>
            <person name="Hyden B.L."/>
            <person name="Feng K."/>
            <person name="Yates T."/>
            <person name="Jawdy S."/>
            <person name="Smart L.B."/>
            <person name="Muchero W."/>
        </authorList>
    </citation>
    <scope>NUCLEOTIDE SEQUENCE</scope>
    <source>
        <tissue evidence="13">Shoot tip</tissue>
    </source>
</reference>
<evidence type="ECO:0000256" key="6">
    <source>
        <dbReference type="ARBA" id="ARBA00023163"/>
    </source>
</evidence>
<dbReference type="GO" id="GO:0006355">
    <property type="term" value="P:regulation of DNA-templated transcription"/>
    <property type="evidence" value="ECO:0007669"/>
    <property type="project" value="InterPro"/>
</dbReference>
<dbReference type="Pfam" id="PF02309">
    <property type="entry name" value="AUX_IAA"/>
    <property type="match status" value="1"/>
</dbReference>
<evidence type="ECO:0000256" key="3">
    <source>
        <dbReference type="ARBA" id="ARBA00011726"/>
    </source>
</evidence>
<comment type="function">
    <text evidence="9">Aux/IAA proteins are short-lived transcriptional factors that function as repressors of early auxin response genes at low auxin concentrations. Repression is thought to result from the interaction with auxin response factors (ARFs), proteins that bind to the auxin-responsive promoter element (AuxRE). Formation of heterodimers with ARF proteins may alter their ability to modulate early auxin response genes expression.</text>
</comment>
<proteinExistence type="inferred from homology"/>
<organism evidence="13 14">
    <name type="scientific">Salix viminalis</name>
    <name type="common">Common osier</name>
    <name type="synonym">Basket willow</name>
    <dbReference type="NCBI Taxonomy" id="40686"/>
    <lineage>
        <taxon>Eukaryota</taxon>
        <taxon>Viridiplantae</taxon>
        <taxon>Streptophyta</taxon>
        <taxon>Embryophyta</taxon>
        <taxon>Tracheophyta</taxon>
        <taxon>Spermatophyta</taxon>
        <taxon>Magnoliopsida</taxon>
        <taxon>eudicotyledons</taxon>
        <taxon>Gunneridae</taxon>
        <taxon>Pentapetalae</taxon>
        <taxon>rosids</taxon>
        <taxon>fabids</taxon>
        <taxon>Malpighiales</taxon>
        <taxon>Salicaceae</taxon>
        <taxon>Saliceae</taxon>
        <taxon>Salix</taxon>
    </lineage>
</organism>
<evidence type="ECO:0000256" key="9">
    <source>
        <dbReference type="ARBA" id="ARBA00025283"/>
    </source>
</evidence>
<dbReference type="InterPro" id="IPR033389">
    <property type="entry name" value="AUX/IAA_dom"/>
</dbReference>
<keyword evidence="6 10" id="KW-0804">Transcription</keyword>
<keyword evidence="7 10" id="KW-0539">Nucleus</keyword>
<dbReference type="GO" id="GO:0009734">
    <property type="term" value="P:auxin-activated signaling pathway"/>
    <property type="evidence" value="ECO:0007669"/>
    <property type="project" value="UniProtKB-UniRule"/>
</dbReference>
<comment type="caution">
    <text evidence="13">The sequence shown here is derived from an EMBL/GenBank/DDBJ whole genome shotgun (WGS) entry which is preliminary data.</text>
</comment>
<accession>A0A9Q0UGH3</accession>
<protein>
    <recommendedName>
        <fullName evidence="10">Auxin-responsive protein</fullName>
    </recommendedName>
</protein>
<dbReference type="EMBL" id="JAPFFL010000004">
    <property type="protein sequence ID" value="KAJ6729520.1"/>
    <property type="molecule type" value="Genomic_DNA"/>
</dbReference>
<evidence type="ECO:0000313" key="14">
    <source>
        <dbReference type="Proteomes" id="UP001151529"/>
    </source>
</evidence>
<name>A0A9Q0UGH3_SALVM</name>
<gene>
    <name evidence="13" type="ORF">OIU85_020431</name>
</gene>
<keyword evidence="14" id="KW-1185">Reference proteome</keyword>
<feature type="compositionally biased region" description="Polar residues" evidence="11">
    <location>
        <begin position="93"/>
        <end position="104"/>
    </location>
</feature>
<dbReference type="InterPro" id="IPR053793">
    <property type="entry name" value="PB1-like"/>
</dbReference>
<dbReference type="GO" id="GO:0005634">
    <property type="term" value="C:nucleus"/>
    <property type="evidence" value="ECO:0007669"/>
    <property type="project" value="UniProtKB-SubCell"/>
</dbReference>
<evidence type="ECO:0000259" key="12">
    <source>
        <dbReference type="PROSITE" id="PS51745"/>
    </source>
</evidence>
<comment type="subcellular location">
    <subcellularLocation>
        <location evidence="1 10">Nucleus</location>
    </subcellularLocation>
</comment>
<dbReference type="SUPFAM" id="SSF54277">
    <property type="entry name" value="CAD &amp; PB1 domains"/>
    <property type="match status" value="1"/>
</dbReference>
<comment type="subunit">
    <text evidence="3 10">Homodimers and heterodimers.</text>
</comment>
<dbReference type="Proteomes" id="UP001151529">
    <property type="component" value="Chromosome 2"/>
</dbReference>
<sequence length="222" mass="24841">MPGIVLKRQFTVQPWDLILPMTSALNGNCIESSVDCKSGGFISFASQKWGEGLPPVLRRLLKAAATRLSPASLLSGSVKRDLSTDLRLGLSISTSQQDNPSAPSEQLMDWPPSKPIPRKALDSEENECCSSTLFVKVYMEGIQIGRKLNLLAHDDYHDLIQTLDQMFNTNILWPEMDVENSAHCHVLTYEDKEGDWLIVGDVPWEMFLPSVRRLKITRADSL</sequence>
<keyword evidence="4 10" id="KW-0678">Repressor</keyword>
<evidence type="ECO:0000256" key="4">
    <source>
        <dbReference type="ARBA" id="ARBA00022491"/>
    </source>
</evidence>
<dbReference type="PROSITE" id="PS51745">
    <property type="entry name" value="PB1"/>
    <property type="match status" value="1"/>
</dbReference>
<keyword evidence="8 10" id="KW-0927">Auxin signaling pathway</keyword>
<evidence type="ECO:0000256" key="2">
    <source>
        <dbReference type="ARBA" id="ARBA00006728"/>
    </source>
</evidence>
<evidence type="ECO:0000256" key="7">
    <source>
        <dbReference type="ARBA" id="ARBA00023242"/>
    </source>
</evidence>
<dbReference type="AlphaFoldDB" id="A0A9Q0UGH3"/>
<reference evidence="13" key="2">
    <citation type="journal article" date="2023" name="Int. J. Mol. Sci.">
        <title>De Novo Assembly and Annotation of 11 Diverse Shrub Willow (Salix) Genomes Reveals Novel Gene Organization in Sex-Linked Regions.</title>
        <authorList>
            <person name="Hyden B."/>
            <person name="Feng K."/>
            <person name="Yates T.B."/>
            <person name="Jawdy S."/>
            <person name="Cereghino C."/>
            <person name="Smart L.B."/>
            <person name="Muchero W."/>
        </authorList>
    </citation>
    <scope>NUCLEOTIDE SEQUENCE [LARGE SCALE GENOMIC DNA]</scope>
    <source>
        <tissue evidence="13">Shoot tip</tissue>
    </source>
</reference>
<evidence type="ECO:0000256" key="8">
    <source>
        <dbReference type="ARBA" id="ARBA00023294"/>
    </source>
</evidence>
<evidence type="ECO:0000256" key="11">
    <source>
        <dbReference type="SAM" id="MobiDB-lite"/>
    </source>
</evidence>
<feature type="domain" description="PB1" evidence="12">
    <location>
        <begin position="132"/>
        <end position="221"/>
    </location>
</feature>
<comment type="similarity">
    <text evidence="2 10">Belongs to the Aux/IAA family.</text>
</comment>
<dbReference type="Gene3D" id="3.10.20.90">
    <property type="entry name" value="Phosphatidylinositol 3-kinase Catalytic Subunit, Chain A, domain 1"/>
    <property type="match status" value="1"/>
</dbReference>
<dbReference type="OrthoDB" id="652411at2759"/>
<evidence type="ECO:0000256" key="5">
    <source>
        <dbReference type="ARBA" id="ARBA00023015"/>
    </source>
</evidence>
<evidence type="ECO:0000256" key="10">
    <source>
        <dbReference type="RuleBase" id="RU004549"/>
    </source>
</evidence>
<feature type="region of interest" description="Disordered" evidence="11">
    <location>
        <begin position="93"/>
        <end position="121"/>
    </location>
</feature>
<evidence type="ECO:0000256" key="1">
    <source>
        <dbReference type="ARBA" id="ARBA00004123"/>
    </source>
</evidence>
<evidence type="ECO:0000313" key="13">
    <source>
        <dbReference type="EMBL" id="KAJ6729520.1"/>
    </source>
</evidence>
<dbReference type="PANTHER" id="PTHR31734">
    <property type="entry name" value="AUXIN-RESPONSIVE PROTEIN IAA17"/>
    <property type="match status" value="1"/>
</dbReference>